<evidence type="ECO:0000313" key="1">
    <source>
        <dbReference type="EMBL" id="KPP71460.1"/>
    </source>
</evidence>
<dbReference type="Proteomes" id="UP000034805">
    <property type="component" value="Unassembled WGS sequence"/>
</dbReference>
<dbReference type="Gene3D" id="2.10.50.10">
    <property type="entry name" value="Tumor Necrosis Factor Receptor, subunit A, domain 2"/>
    <property type="match status" value="12"/>
</dbReference>
<dbReference type="EMBL" id="JARO02002973">
    <property type="protein sequence ID" value="KPP71460.1"/>
    <property type="molecule type" value="Genomic_DNA"/>
</dbReference>
<dbReference type="SUPFAM" id="SSF57184">
    <property type="entry name" value="Growth factor receptor domain"/>
    <property type="match status" value="9"/>
</dbReference>
<sequence>MSEAWCSVQVNSSSGDVCPVGHFCPSGTRHPQENPCPPGTWSNAVGARDSSSCWLCPAGFFCNGSALIQPSGLCAPGFYCSGGAKSARPVDGITGNRCPVGYHCPQGSTSPVNCQDGSYSNTTGMLGEQLSLPQLILVLYVHCAAECLDCPSGMYCPSGVGVQSCPAGHYCPGGTGTEEVLPCPPGTFSPEPGRSQLEQCQLCPAGMYCEDWGQTEPTGPCQAGYFCLAGINFPNPDGNISTGVGGPCPQGHYCPAGTSLPVPCPLGRFSERKDGNINQTGAGTDESSGNNMVTVRSLLPCTCAGHRAGEEPEMGAEPGPSPGVCPLAHYCPFGSAAPLPCPAGSYTNLSSQAHCPRCPAGYYCPERTSNYSQFPCPAGFYCPDGTRHATQFPCPRGYYNPEPMTQSLDSCLPCPPGHYCEKERLTAVSGKCKAGWFCVSAAWNSQPFDLDNYTNANCLCPATSTGGKCQEGFYCPSGSSEPFPCPPGAFCNASEEGSREPELCPPGTFSSAVGLPSKFHCRMCTPGFYCGTEGLLAPTGACDAGYWCPLGQTTRTAIPCPVGHHCPVGSAAPVPCPVGSYQDKENQAACKPCEAGYYCDGGFGLTNASSLRPCPKGHYCPPGTHLPDQYKCPPGTFNSKERMDSIDGCISCPPGKFCFAMGLSEPTGDCHAGFWCQKAAHTPSPVAGPSGGPCPAGHYCPKGTLIPVPCPVGTWSNTTGHKSPEECQECPGGFYCGTHGLTVPTGPCSGGFYCLGKAESATPTDNITGGPCPKEHYCPAGTAQPLQCEPGTFMDATQATQCWSCPAGMYCLAGTAHVCPAGFYCPENSGYDSKPCPEGTYSPDPGLTMASQCKECDGGHFCSLRNATAPSGLCSAGYYCTRGNTSPQPHPQDPGEGGACPAGHYCPRGTTDSQPCPEGTFSNLTKMGSQGDCLLCSPGHFCDIPGLSSPRGECWEGFFCQLGAVLPNAPTRDSRGGPCVPGTIVLGIALSMRVKNVHLGTTVHQAPEPSLRHFCASGGLKAPSGPCAAGHFCRGGATSPTSGDGCPAGHYCPEGSASPKPCPPGRYSNTSGNVELSDCLPCPAEGIMPALFFLSQDSPVRPLGFHLPLSPAKLAIIAPWDKEMAKCLHIPARWDTCVLQAVLLRSPVHLGPIRTSLSRQAGRRGWGNTSCLSECKSVPNYKDGLGSHTPITCPKGHYCPEGSSSGVAFPCPLGFLSTRVGLPSVDGCEPCPPGKYCSSVGLSAPTGDCSPGYLCTQGAVFPQPVGGATGGLCSPGFYCPKGTSHMLPCPSGTFNPLEGAASADACVPCLPGKYCAGSGLDSPSGLCWPGHYCVLGANSPAPNTTGISTHLSSYTADEFLLDQSRGDICPKGYYCPSGSSHPRPCPPGAFLGKYGAKSEVECDPCTPGFYCPEWGQGSADLKCPEGWYCPAGSGSSQQLDYQCDPGHACPSGSILPSPCPSGSYQPLPAQPTCSTCPPGHYCSLGATDPTPVSQSFGDLCPPGHFCPHGSSAPVPCPAGTYLSDSGAPSWTHCLPCPPGFYCSSSGSTLPSGLCSPGYYCAGGASSATPLARTSHTGYLQDVTLSSRGTEHALRAWVHNETVLGFYCPRGSAQPQPCDRGLYCDRVGLFTPAGSCAAGYFCPRGSTDPQASLCPAGHYCPLGTSNPIPCPLGTLRSSPGGSAEDDCLACPPGHFCAQMGLLSHSGLCASGYHCPGGQLSARPQEHICRAGHHCGEGSPVERSCSPGSYQASEGQEACDVCPSGYFCPEEAMKQPIPCQKGFYCPIGTTSQRPCPPGTYGNHSGMTKATDCTLCDPGMYCKGSAPSDGAMGDLCPSGFYCPVGSLAPSPCPRGFFSDQVGLSAPTQCWICPPGFYCSEPGLRSVSGPCLPGFFCLEGSESATPMAGVCIAGHYCEGGSAIPKPCPPGTHRLEEGGKSREDCIPCHQDWFQDLEGQVKCKPCPPRYYCPVSVKDFEGVTTPLPCPAGHFCQTGLSPCPKGTYSSVHGLSSADECLLCPEGYFCGSAGLVQPSGTCSPGFLCLAGAQQPKPTDNHTGSPCPRGAYCLLGVIAGMFCAHHGCAIPTGLCQAGYLCHSGASSPNATGHTVQSPGTDLCPPGHYCPAGTAYPMPCPPGSYSSSPGLKEVEQCQPCPPGHFCDHPALVDISEAALCDAG</sequence>
<proteinExistence type="predicted"/>
<reference evidence="1 2" key="1">
    <citation type="submission" date="2015-08" db="EMBL/GenBank/DDBJ databases">
        <title>The genome of the Asian arowana (Scleropages formosus).</title>
        <authorList>
            <person name="Tan M.H."/>
            <person name="Gan H.M."/>
            <person name="Croft L.J."/>
            <person name="Austin C.M."/>
        </authorList>
    </citation>
    <scope>NUCLEOTIDE SEQUENCE [LARGE SCALE GENOMIC DNA]</scope>
    <source>
        <strain evidence="1">Aro1</strain>
    </source>
</reference>
<dbReference type="InterPro" id="IPR009030">
    <property type="entry name" value="Growth_fac_rcpt_cys_sf"/>
</dbReference>
<dbReference type="SUPFAM" id="SSF57586">
    <property type="entry name" value="TNF receptor-like"/>
    <property type="match status" value="1"/>
</dbReference>
<organism evidence="1 2">
    <name type="scientific">Scleropages formosus</name>
    <name type="common">Asian bonytongue</name>
    <name type="synonym">Osteoglossum formosum</name>
    <dbReference type="NCBI Taxonomy" id="113540"/>
    <lineage>
        <taxon>Eukaryota</taxon>
        <taxon>Metazoa</taxon>
        <taxon>Chordata</taxon>
        <taxon>Craniata</taxon>
        <taxon>Vertebrata</taxon>
        <taxon>Euteleostomi</taxon>
        <taxon>Actinopterygii</taxon>
        <taxon>Neopterygii</taxon>
        <taxon>Teleostei</taxon>
        <taxon>Osteoglossocephala</taxon>
        <taxon>Osteoglossomorpha</taxon>
        <taxon>Osteoglossiformes</taxon>
        <taxon>Osteoglossidae</taxon>
        <taxon>Scleropages</taxon>
    </lineage>
</organism>
<evidence type="ECO:0000313" key="2">
    <source>
        <dbReference type="Proteomes" id="UP000034805"/>
    </source>
</evidence>
<comment type="caution">
    <text evidence="1">The sequence shown here is derived from an EMBL/GenBank/DDBJ whole genome shotgun (WGS) entry which is preliminary data.</text>
</comment>
<name>A0A0P7UPK2_SCLFO</name>
<dbReference type="PANTHER" id="PTHR46104:SF1">
    <property type="entry name" value="GENE 9195-RELATED"/>
    <property type="match status" value="1"/>
</dbReference>
<accession>A0A0P7UPK2</accession>
<dbReference type="PANTHER" id="PTHR46104">
    <property type="entry name" value="GENE 9195-RELATED-RELATED"/>
    <property type="match status" value="1"/>
</dbReference>
<dbReference type="SMART" id="SM01411">
    <property type="entry name" value="Ephrin_rec_like"/>
    <property type="match status" value="27"/>
</dbReference>
<protein>
    <submittedName>
        <fullName evidence="1">SCO-spondin-like</fullName>
    </submittedName>
</protein>
<gene>
    <name evidence="1" type="ORF">Z043_109634</name>
</gene>